<proteinExistence type="predicted"/>
<protein>
    <submittedName>
        <fullName evidence="2">Uncharacterized protein</fullName>
    </submittedName>
</protein>
<sequence>MRLDEAVESPPLACFNLLDQVSFVRILDPCHEPSFAAIAGQGLGDLPIELLLLRLVKQAPHGEDVAHGCLLEFTHLHMDLIDGRTDLGTVGMFLLHGSRQIDIGRAKLRLQSCTFCCELVFKLLQPGALIRAEVEFVVYEIMQALALRLRPPLSGNEGADTSRGHGKQDSKDDVETR</sequence>
<gene>
    <name evidence="2" type="ORF">RLDS_21610</name>
</gene>
<dbReference type="EMBL" id="ATDP01000106">
    <property type="protein sequence ID" value="EQB11731.1"/>
    <property type="molecule type" value="Genomic_DNA"/>
</dbReference>
<dbReference type="AlphaFoldDB" id="T0H5Y2"/>
<keyword evidence="3" id="KW-1185">Reference proteome</keyword>
<comment type="caution">
    <text evidence="2">The sequence shown here is derived from an EMBL/GenBank/DDBJ whole genome shotgun (WGS) entry which is preliminary data.</text>
</comment>
<name>T0H5Y2_9SPHN</name>
<reference evidence="2 3" key="1">
    <citation type="journal article" date="2013" name="Genome Announc.">
        <title>Draft Genome Sequence of Sphingobium lactosutens Strain DS20T, Isolated from a Hexachlorocyclohexane Dumpsite.</title>
        <authorList>
            <person name="Kumar R."/>
            <person name="Dwivedi V."/>
            <person name="Negi V."/>
            <person name="Khurana J.P."/>
            <person name="Lal R."/>
        </authorList>
    </citation>
    <scope>NUCLEOTIDE SEQUENCE [LARGE SCALE GENOMIC DNA]</scope>
    <source>
        <strain evidence="2 3">DS20</strain>
    </source>
</reference>
<evidence type="ECO:0000313" key="3">
    <source>
        <dbReference type="Proteomes" id="UP000015531"/>
    </source>
</evidence>
<accession>T0H5Y2</accession>
<organism evidence="2 3">
    <name type="scientific">Sphingobium lactosutens DS20</name>
    <dbReference type="NCBI Taxonomy" id="1331060"/>
    <lineage>
        <taxon>Bacteria</taxon>
        <taxon>Pseudomonadati</taxon>
        <taxon>Pseudomonadota</taxon>
        <taxon>Alphaproteobacteria</taxon>
        <taxon>Sphingomonadales</taxon>
        <taxon>Sphingomonadaceae</taxon>
        <taxon>Sphingobium</taxon>
    </lineage>
</organism>
<evidence type="ECO:0000313" key="2">
    <source>
        <dbReference type="EMBL" id="EQB11731.1"/>
    </source>
</evidence>
<dbReference type="PATRIC" id="fig|1331060.3.peg.4179"/>
<dbReference type="Proteomes" id="UP000015531">
    <property type="component" value="Unassembled WGS sequence"/>
</dbReference>
<feature type="compositionally biased region" description="Basic and acidic residues" evidence="1">
    <location>
        <begin position="160"/>
        <end position="177"/>
    </location>
</feature>
<evidence type="ECO:0000256" key="1">
    <source>
        <dbReference type="SAM" id="MobiDB-lite"/>
    </source>
</evidence>
<feature type="region of interest" description="Disordered" evidence="1">
    <location>
        <begin position="155"/>
        <end position="177"/>
    </location>
</feature>